<evidence type="ECO:0000313" key="3">
    <source>
        <dbReference type="Proteomes" id="UP000812031"/>
    </source>
</evidence>
<dbReference type="Proteomes" id="UP000812031">
    <property type="component" value="Unassembled WGS sequence"/>
</dbReference>
<feature type="domain" description="DNA/pantothenate metabolism flavoprotein C-terminal" evidence="1">
    <location>
        <begin position="5"/>
        <end position="215"/>
    </location>
</feature>
<dbReference type="RefSeq" id="WP_219317077.1">
    <property type="nucleotide sequence ID" value="NZ_JAHWYN010000006.1"/>
</dbReference>
<name>A0ABS6XV92_9FLAO</name>
<accession>A0ABS6XV92</accession>
<evidence type="ECO:0000259" key="1">
    <source>
        <dbReference type="Pfam" id="PF04127"/>
    </source>
</evidence>
<gene>
    <name evidence="2" type="ORF">KZH69_08865</name>
</gene>
<comment type="caution">
    <text evidence="2">The sequence shown here is derived from an EMBL/GenBank/DDBJ whole genome shotgun (WGS) entry which is preliminary data.</text>
</comment>
<evidence type="ECO:0000313" key="2">
    <source>
        <dbReference type="EMBL" id="MBW4360593.1"/>
    </source>
</evidence>
<sequence>MDTSLKNKKVLITAGPTREYIDPVRFISNESSGKMGYAIAEALHQMGADVILVSGPVFITSTFPKDRIKNVLTGKEMYLECKKYFDSIDIAVFCAAVADYAPKVTSNIKIKKIESETILELQKNIDIAFEFGIVKKIKQKSIGFALETNNIHENAINKLEKKNFDLVVLNSPNKNEGFGYNTNKITIIDADLSVHVFPIKEKKEVALDIINFIEKTYQEALPENHNLANSSVSFPLQF</sequence>
<organism evidence="2 3">
    <name type="scientific">Flavobacterium taihuense</name>
    <dbReference type="NCBI Taxonomy" id="2857508"/>
    <lineage>
        <taxon>Bacteria</taxon>
        <taxon>Pseudomonadati</taxon>
        <taxon>Bacteroidota</taxon>
        <taxon>Flavobacteriia</taxon>
        <taxon>Flavobacteriales</taxon>
        <taxon>Flavobacteriaceae</taxon>
        <taxon>Flavobacterium</taxon>
    </lineage>
</organism>
<keyword evidence="3" id="KW-1185">Reference proteome</keyword>
<proteinExistence type="predicted"/>
<protein>
    <recommendedName>
        <fullName evidence="1">DNA/pantothenate metabolism flavoprotein C-terminal domain-containing protein</fullName>
    </recommendedName>
</protein>
<dbReference type="InterPro" id="IPR007085">
    <property type="entry name" value="DNA/pantothenate-metab_flavo_C"/>
</dbReference>
<reference evidence="2 3" key="1">
    <citation type="submission" date="2021-07" db="EMBL/GenBank/DDBJ databases">
        <title>Flavobacterium sp. nov. isolated from sediment on the Taihu Lake.</title>
        <authorList>
            <person name="Qu J.-H."/>
        </authorList>
    </citation>
    <scope>NUCLEOTIDE SEQUENCE [LARGE SCALE GENOMIC DNA]</scope>
    <source>
        <strain evidence="2 3">NAS39</strain>
    </source>
</reference>
<dbReference type="Pfam" id="PF04127">
    <property type="entry name" value="DFP"/>
    <property type="match status" value="1"/>
</dbReference>
<dbReference type="EMBL" id="JAHWYN010000006">
    <property type="protein sequence ID" value="MBW4360593.1"/>
    <property type="molecule type" value="Genomic_DNA"/>
</dbReference>